<feature type="chain" id="PRO_5045310618" evidence="11">
    <location>
        <begin position="24"/>
        <end position="371"/>
    </location>
</feature>
<evidence type="ECO:0000256" key="1">
    <source>
        <dbReference type="ARBA" id="ARBA00004571"/>
    </source>
</evidence>
<keyword evidence="9" id="KW-0472">Membrane</keyword>
<proteinExistence type="predicted"/>
<reference evidence="13 14" key="1">
    <citation type="submission" date="2021-10" db="EMBL/GenBank/DDBJ databases">
        <authorList>
            <person name="Koch H."/>
        </authorList>
    </citation>
    <scope>NUCLEOTIDE SEQUENCE [LARGE SCALE GENOMIC DNA]</scope>
    <source>
        <strain evidence="13">6680</strain>
    </source>
</reference>
<comment type="subcellular location">
    <subcellularLocation>
        <location evidence="1">Cell outer membrane</location>
        <topology evidence="1">Multi-pass membrane protein</topology>
    </subcellularLocation>
</comment>
<keyword evidence="3" id="KW-0813">Transport</keyword>
<evidence type="ECO:0000256" key="11">
    <source>
        <dbReference type="SAM" id="SignalP"/>
    </source>
</evidence>
<keyword evidence="4" id="KW-1134">Transmembrane beta strand</keyword>
<evidence type="ECO:0000256" key="3">
    <source>
        <dbReference type="ARBA" id="ARBA00022448"/>
    </source>
</evidence>
<dbReference type="SUPFAM" id="SSF56935">
    <property type="entry name" value="Porins"/>
    <property type="match status" value="1"/>
</dbReference>
<feature type="signal peptide" evidence="11">
    <location>
        <begin position="1"/>
        <end position="23"/>
    </location>
</feature>
<keyword evidence="5" id="KW-0812">Transmembrane</keyword>
<keyword evidence="6 11" id="KW-0732">Signal</keyword>
<evidence type="ECO:0000256" key="7">
    <source>
        <dbReference type="ARBA" id="ARBA00023065"/>
    </source>
</evidence>
<gene>
    <name evidence="13" type="ORF">NTG6680_2691</name>
</gene>
<evidence type="ECO:0000256" key="6">
    <source>
        <dbReference type="ARBA" id="ARBA00022729"/>
    </source>
</evidence>
<dbReference type="InterPro" id="IPR050298">
    <property type="entry name" value="Gram-neg_bact_OMP"/>
</dbReference>
<name>A0ABM8Z1Y1_9PROT</name>
<evidence type="ECO:0000256" key="8">
    <source>
        <dbReference type="ARBA" id="ARBA00023114"/>
    </source>
</evidence>
<dbReference type="Pfam" id="PF13609">
    <property type="entry name" value="Porin_4"/>
    <property type="match status" value="1"/>
</dbReference>
<evidence type="ECO:0000256" key="9">
    <source>
        <dbReference type="ARBA" id="ARBA00023136"/>
    </source>
</evidence>
<dbReference type="Proteomes" id="UP000839052">
    <property type="component" value="Chromosome"/>
</dbReference>
<dbReference type="Gene3D" id="2.40.160.10">
    <property type="entry name" value="Porin"/>
    <property type="match status" value="1"/>
</dbReference>
<feature type="domain" description="Porin" evidence="12">
    <location>
        <begin position="9"/>
        <end position="337"/>
    </location>
</feature>
<evidence type="ECO:0000256" key="5">
    <source>
        <dbReference type="ARBA" id="ARBA00022692"/>
    </source>
</evidence>
<accession>A0ABM8Z1Y1</accession>
<dbReference type="RefSeq" id="WP_239797646.1">
    <property type="nucleotide sequence ID" value="NZ_OU912926.1"/>
</dbReference>
<evidence type="ECO:0000256" key="2">
    <source>
        <dbReference type="ARBA" id="ARBA00011233"/>
    </source>
</evidence>
<dbReference type="PANTHER" id="PTHR34501:SF9">
    <property type="entry name" value="MAJOR OUTER MEMBRANE PROTEIN P.IA"/>
    <property type="match status" value="1"/>
</dbReference>
<keyword evidence="7" id="KW-0406">Ion transport</keyword>
<evidence type="ECO:0000313" key="14">
    <source>
        <dbReference type="Proteomes" id="UP000839052"/>
    </source>
</evidence>
<keyword evidence="14" id="KW-1185">Reference proteome</keyword>
<evidence type="ECO:0000256" key="10">
    <source>
        <dbReference type="ARBA" id="ARBA00023237"/>
    </source>
</evidence>
<dbReference type="InterPro" id="IPR033900">
    <property type="entry name" value="Gram_neg_porin_domain"/>
</dbReference>
<dbReference type="InterPro" id="IPR002299">
    <property type="entry name" value="Porin_Neis"/>
</dbReference>
<sequence>MNMNKSLIALAVASVFASSAAIADVSIYGQANVSYDLIQNDGNRDSTGVGSNASRIGFKGSEDLGGGLSAIWQIENQIAIGAGQGGTDSPGSDTRLAFRDTFAGLKFDQAGTVRLGRFDTPYKVSTRDMDMFQNTIADNRSLMGIGHDVRTNNTVGFNTLNYSGFSLAGSYFGDQGGTAPGKNQNLGPNNSLNHTNEGASLAAMYGNDQTPFYGALAYQSVSNGPGQLDLPSFGAAGLSTRAWKGAVGYATTLFALNGVYEKINNKIGSGDSKAWYLSGKYNMTSADALKLAYANVDNNAGNTPNSGAKQYTFGYDHKMSARSTLYALYSKLKNDGNANYQLGWNSEGTSISNTARGGDADTFSVGMKHSF</sequence>
<comment type="subunit">
    <text evidence="2">Homotrimer.</text>
</comment>
<dbReference type="PANTHER" id="PTHR34501">
    <property type="entry name" value="PROTEIN YDDL-RELATED"/>
    <property type="match status" value="1"/>
</dbReference>
<protein>
    <submittedName>
        <fullName evidence="13">Porin</fullName>
    </submittedName>
</protein>
<evidence type="ECO:0000313" key="13">
    <source>
        <dbReference type="EMBL" id="CAG9933940.1"/>
    </source>
</evidence>
<evidence type="ECO:0000256" key="4">
    <source>
        <dbReference type="ARBA" id="ARBA00022452"/>
    </source>
</evidence>
<dbReference type="CDD" id="cd00342">
    <property type="entry name" value="gram_neg_porins"/>
    <property type="match status" value="1"/>
</dbReference>
<dbReference type="EMBL" id="OU912926">
    <property type="protein sequence ID" value="CAG9933940.1"/>
    <property type="molecule type" value="Genomic_DNA"/>
</dbReference>
<keyword evidence="10" id="KW-0998">Cell outer membrane</keyword>
<evidence type="ECO:0000259" key="12">
    <source>
        <dbReference type="Pfam" id="PF13609"/>
    </source>
</evidence>
<dbReference type="PRINTS" id="PR00184">
    <property type="entry name" value="NEISSPPORIN"/>
</dbReference>
<organism evidence="13 14">
    <name type="scientific">Candidatus Nitrotoga arctica</name>
    <dbReference type="NCBI Taxonomy" id="453162"/>
    <lineage>
        <taxon>Bacteria</taxon>
        <taxon>Pseudomonadati</taxon>
        <taxon>Pseudomonadota</taxon>
        <taxon>Betaproteobacteria</taxon>
        <taxon>Nitrosomonadales</taxon>
        <taxon>Gallionellaceae</taxon>
        <taxon>Candidatus Nitrotoga</taxon>
    </lineage>
</organism>
<dbReference type="InterPro" id="IPR023614">
    <property type="entry name" value="Porin_dom_sf"/>
</dbReference>
<keyword evidence="8" id="KW-0626">Porin</keyword>